<dbReference type="GeneID" id="77009272"/>
<dbReference type="FunFam" id="1.10.10.10:FF:000001">
    <property type="entry name" value="LysR family transcriptional regulator"/>
    <property type="match status" value="1"/>
</dbReference>
<dbReference type="GO" id="GO:0003700">
    <property type="term" value="F:DNA-binding transcription factor activity"/>
    <property type="evidence" value="ECO:0007669"/>
    <property type="project" value="InterPro"/>
</dbReference>
<dbReference type="PANTHER" id="PTHR30126">
    <property type="entry name" value="HTH-TYPE TRANSCRIPTIONAL REGULATOR"/>
    <property type="match status" value="1"/>
</dbReference>
<sequence>MNTEALEYFIKVYEKKSVTAAAKDLYITPQGISKTIRQLEMELETELFYRGPRGMEATKAGELLHARAKHIHYLIEDIKKEIRIMNGRKGTLNVVITYSISSVLPVDFLYRFSAHYPEIQIKLKEFPDEYPLTKIFQEEADVGLVIGIEEMDDCEFEMLVRGEVVVVVAKSHPLAGKDEISVKELANEALVVKAAGSGKENGFVEKCLEQGFTPNVIHEFGNIISAHRLCERNGAVAVSIDFVEDSLNNDNLKRIRLMEKIPQDIYLVFRKRGIQSKAIALFQSYVADKCKSF</sequence>
<evidence type="ECO:0000256" key="2">
    <source>
        <dbReference type="ARBA" id="ARBA00023015"/>
    </source>
</evidence>
<keyword evidence="3" id="KW-0238">DNA-binding</keyword>
<dbReference type="PANTHER" id="PTHR30126:SF40">
    <property type="entry name" value="HTH-TYPE TRANSCRIPTIONAL REGULATOR GLTR"/>
    <property type="match status" value="1"/>
</dbReference>
<dbReference type="HOGENOM" id="CLU_039613_6_2_9"/>
<dbReference type="Proteomes" id="UP000442469">
    <property type="component" value="Unassembled WGS sequence"/>
</dbReference>
<dbReference type="SUPFAM" id="SSF46785">
    <property type="entry name" value="Winged helix' DNA-binding domain"/>
    <property type="match status" value="1"/>
</dbReference>
<evidence type="ECO:0000256" key="3">
    <source>
        <dbReference type="ARBA" id="ARBA00023125"/>
    </source>
</evidence>
<evidence type="ECO:0000313" key="6">
    <source>
        <dbReference type="EMBL" id="KFN05914.1"/>
    </source>
</evidence>
<organism evidence="6 8">
    <name type="scientific">Paenibacillus macerans</name>
    <name type="common">Bacillus macerans</name>
    <dbReference type="NCBI Taxonomy" id="44252"/>
    <lineage>
        <taxon>Bacteria</taxon>
        <taxon>Bacillati</taxon>
        <taxon>Bacillota</taxon>
        <taxon>Bacilli</taxon>
        <taxon>Bacillales</taxon>
        <taxon>Paenibacillaceae</taxon>
        <taxon>Paenibacillus</taxon>
    </lineage>
</organism>
<evidence type="ECO:0000259" key="5">
    <source>
        <dbReference type="PROSITE" id="PS50931"/>
    </source>
</evidence>
<feature type="domain" description="HTH lysR-type" evidence="5">
    <location>
        <begin position="1"/>
        <end position="58"/>
    </location>
</feature>
<dbReference type="InterPro" id="IPR036390">
    <property type="entry name" value="WH_DNA-bd_sf"/>
</dbReference>
<evidence type="ECO:0000256" key="4">
    <source>
        <dbReference type="ARBA" id="ARBA00023163"/>
    </source>
</evidence>
<comment type="similarity">
    <text evidence="1">Belongs to the LysR transcriptional regulatory family.</text>
</comment>
<dbReference type="EMBL" id="WNZZ01000007">
    <property type="protein sequence ID" value="MUG23237.1"/>
    <property type="molecule type" value="Genomic_DNA"/>
</dbReference>
<dbReference type="CDD" id="cd05466">
    <property type="entry name" value="PBP2_LTTR_substrate"/>
    <property type="match status" value="1"/>
</dbReference>
<keyword evidence="4" id="KW-0804">Transcription</keyword>
<dbReference type="Pfam" id="PF03466">
    <property type="entry name" value="LysR_substrate"/>
    <property type="match status" value="1"/>
</dbReference>
<dbReference type="SUPFAM" id="SSF53850">
    <property type="entry name" value="Periplasmic binding protein-like II"/>
    <property type="match status" value="1"/>
</dbReference>
<evidence type="ECO:0000256" key="1">
    <source>
        <dbReference type="ARBA" id="ARBA00009437"/>
    </source>
</evidence>
<dbReference type="Gene3D" id="1.10.10.10">
    <property type="entry name" value="Winged helix-like DNA-binding domain superfamily/Winged helix DNA-binding domain"/>
    <property type="match status" value="1"/>
</dbReference>
<protein>
    <submittedName>
        <fullName evidence="6">Bacterial regulatory helix-turn-helix, lysR family protein</fullName>
    </submittedName>
    <submittedName>
        <fullName evidence="7">LysR family transcriptional regulator</fullName>
    </submittedName>
</protein>
<dbReference type="InterPro" id="IPR005119">
    <property type="entry name" value="LysR_subst-bd"/>
</dbReference>
<dbReference type="InterPro" id="IPR000847">
    <property type="entry name" value="LysR_HTH_N"/>
</dbReference>
<comment type="caution">
    <text evidence="6">The sequence shown here is derived from an EMBL/GenBank/DDBJ whole genome shotgun (WGS) entry which is preliminary data.</text>
</comment>
<evidence type="ECO:0000313" key="9">
    <source>
        <dbReference type="Proteomes" id="UP000442469"/>
    </source>
</evidence>
<dbReference type="EMBL" id="JMQA01000038">
    <property type="protein sequence ID" value="KFN05914.1"/>
    <property type="molecule type" value="Genomic_DNA"/>
</dbReference>
<name>A0A090Z3R9_PAEMA</name>
<accession>A0A090Z3R9</accession>
<evidence type="ECO:0000313" key="8">
    <source>
        <dbReference type="Proteomes" id="UP000029278"/>
    </source>
</evidence>
<reference evidence="7 9" key="2">
    <citation type="submission" date="2019-11" db="EMBL/GenBank/DDBJ databases">
        <title>Draft genome sequences of five Paenibacillus species of dairy origin.</title>
        <authorList>
            <person name="Olajide A.M."/>
            <person name="Chen S."/>
            <person name="Lapointe G."/>
        </authorList>
    </citation>
    <scope>NUCLEOTIDE SEQUENCE [LARGE SCALE GENOMIC DNA]</scope>
    <source>
        <strain evidence="7 9">3CT49</strain>
    </source>
</reference>
<keyword evidence="8" id="KW-1185">Reference proteome</keyword>
<dbReference type="RefSeq" id="WP_036625685.1">
    <property type="nucleotide sequence ID" value="NZ_BOSD01000004.1"/>
</dbReference>
<gene>
    <name evidence="6" type="ORF">DJ90_221</name>
    <name evidence="7" type="ORF">GNQ08_12555</name>
</gene>
<keyword evidence="2" id="KW-0805">Transcription regulation</keyword>
<reference evidence="6 8" key="1">
    <citation type="submission" date="2014-04" db="EMBL/GenBank/DDBJ databases">
        <authorList>
            <person name="Bishop-Lilly K.A."/>
            <person name="Broomall S.M."/>
            <person name="Chain P.S."/>
            <person name="Chertkov O."/>
            <person name="Coyne S.R."/>
            <person name="Daligault H.E."/>
            <person name="Davenport K.W."/>
            <person name="Erkkila T."/>
            <person name="Frey K.G."/>
            <person name="Gibbons H.S."/>
            <person name="Gu W."/>
            <person name="Jaissle J."/>
            <person name="Johnson S.L."/>
            <person name="Koroleva G.I."/>
            <person name="Ladner J.T."/>
            <person name="Lo C.-C."/>
            <person name="Minogue T.D."/>
            <person name="Munk C."/>
            <person name="Palacios G.F."/>
            <person name="Redden C.L."/>
            <person name="Rosenzweig C.N."/>
            <person name="Scholz M.B."/>
            <person name="Teshima H."/>
            <person name="Xu Y."/>
        </authorList>
    </citation>
    <scope>NUCLEOTIDE SEQUENCE [LARGE SCALE GENOMIC DNA]</scope>
    <source>
        <strain evidence="6 8">8244</strain>
    </source>
</reference>
<dbReference type="Gene3D" id="3.40.190.290">
    <property type="match status" value="1"/>
</dbReference>
<dbReference type="OrthoDB" id="9778774at2"/>
<dbReference type="PATRIC" id="fig|44252.3.peg.4489"/>
<dbReference type="Proteomes" id="UP000029278">
    <property type="component" value="Unassembled WGS sequence"/>
</dbReference>
<dbReference type="PROSITE" id="PS50931">
    <property type="entry name" value="HTH_LYSR"/>
    <property type="match status" value="1"/>
</dbReference>
<dbReference type="AlphaFoldDB" id="A0A090Z3R9"/>
<proteinExistence type="inferred from homology"/>
<dbReference type="Pfam" id="PF00126">
    <property type="entry name" value="HTH_1"/>
    <property type="match status" value="1"/>
</dbReference>
<dbReference type="GO" id="GO:0000976">
    <property type="term" value="F:transcription cis-regulatory region binding"/>
    <property type="evidence" value="ECO:0007669"/>
    <property type="project" value="TreeGrafter"/>
</dbReference>
<dbReference type="STRING" id="44252.DJ90_221"/>
<evidence type="ECO:0000313" key="7">
    <source>
        <dbReference type="EMBL" id="MUG23237.1"/>
    </source>
</evidence>
<dbReference type="InterPro" id="IPR036388">
    <property type="entry name" value="WH-like_DNA-bd_sf"/>
</dbReference>